<proteinExistence type="predicted"/>
<name>A0A8C8XTN6_PANLE</name>
<reference evidence="1" key="1">
    <citation type="submission" date="2025-08" db="UniProtKB">
        <authorList>
            <consortium name="Ensembl"/>
        </authorList>
    </citation>
    <scope>IDENTIFICATION</scope>
</reference>
<dbReference type="Ensembl" id="ENSPLOT00000027175.1">
    <property type="protein sequence ID" value="ENSPLOP00000024617.1"/>
    <property type="gene ID" value="ENSPLOG00000018048.1"/>
</dbReference>
<evidence type="ECO:0000313" key="1">
    <source>
        <dbReference type="Ensembl" id="ENSPLOP00000024617.1"/>
    </source>
</evidence>
<organism evidence="1 2">
    <name type="scientific">Panthera leo</name>
    <name type="common">Lion</name>
    <dbReference type="NCBI Taxonomy" id="9689"/>
    <lineage>
        <taxon>Eukaryota</taxon>
        <taxon>Metazoa</taxon>
        <taxon>Chordata</taxon>
        <taxon>Craniata</taxon>
        <taxon>Vertebrata</taxon>
        <taxon>Euteleostomi</taxon>
        <taxon>Mammalia</taxon>
        <taxon>Eutheria</taxon>
        <taxon>Laurasiatheria</taxon>
        <taxon>Carnivora</taxon>
        <taxon>Feliformia</taxon>
        <taxon>Felidae</taxon>
        <taxon>Pantherinae</taxon>
        <taxon>Panthera</taxon>
    </lineage>
</organism>
<keyword evidence="2" id="KW-1185">Reference proteome</keyword>
<reference evidence="1" key="2">
    <citation type="submission" date="2025-09" db="UniProtKB">
        <authorList>
            <consortium name="Ensembl"/>
        </authorList>
    </citation>
    <scope>IDENTIFICATION</scope>
</reference>
<dbReference type="AlphaFoldDB" id="A0A8C8XTN6"/>
<dbReference type="GeneTree" id="ENSGT00950000183642"/>
<dbReference type="Proteomes" id="UP000694399">
    <property type="component" value="Unassembled WGS sequence"/>
</dbReference>
<protein>
    <submittedName>
        <fullName evidence="1">Uncharacterized protein</fullName>
    </submittedName>
</protein>
<evidence type="ECO:0000313" key="2">
    <source>
        <dbReference type="Proteomes" id="UP000694399"/>
    </source>
</evidence>
<sequence>GSRLGLPVQLPLPFQVKQIMEEAATRKFVHEDNSHIISFCGESVDPDLERGFFLCGLPWGSGVFVQGFSHRVLTL</sequence>
<accession>A0A8C8XTN6</accession>